<gene>
    <name evidence="1" type="ORF">SELMODRAFT_411385</name>
</gene>
<dbReference type="AlphaFoldDB" id="D8RHG8"/>
<protein>
    <submittedName>
        <fullName evidence="1">Uncharacterized protein</fullName>
    </submittedName>
</protein>
<accession>D8RHG8</accession>
<proteinExistence type="predicted"/>
<sequence length="184" mass="19572">MPRTGTSESTFREMHAPDPVTWNTLYTQMPGYGMDALDLSKTMKLLLYGGFAMCGLGELYGIAAAKEHSTTTNLSSAAEVLILVLDENVDTTSAFLFAPITLAPSEAVAYLSSTTLCEISLAAVPRSTGRSSMTTQQENMSIEAYLGARSGKVSSASAEISDLHFIPQRGAHRRASARLVSGSP</sequence>
<keyword evidence="2" id="KW-1185">Reference proteome</keyword>
<dbReference type="InParanoid" id="D8RHG8"/>
<reference evidence="1 2" key="1">
    <citation type="journal article" date="2011" name="Science">
        <title>The Selaginella genome identifies genetic changes associated with the evolution of vascular plants.</title>
        <authorList>
            <person name="Banks J.A."/>
            <person name="Nishiyama T."/>
            <person name="Hasebe M."/>
            <person name="Bowman J.L."/>
            <person name="Gribskov M."/>
            <person name="dePamphilis C."/>
            <person name="Albert V.A."/>
            <person name="Aono N."/>
            <person name="Aoyama T."/>
            <person name="Ambrose B.A."/>
            <person name="Ashton N.W."/>
            <person name="Axtell M.J."/>
            <person name="Barker E."/>
            <person name="Barker M.S."/>
            <person name="Bennetzen J.L."/>
            <person name="Bonawitz N.D."/>
            <person name="Chapple C."/>
            <person name="Cheng C."/>
            <person name="Correa L.G."/>
            <person name="Dacre M."/>
            <person name="DeBarry J."/>
            <person name="Dreyer I."/>
            <person name="Elias M."/>
            <person name="Engstrom E.M."/>
            <person name="Estelle M."/>
            <person name="Feng L."/>
            <person name="Finet C."/>
            <person name="Floyd S.K."/>
            <person name="Frommer W.B."/>
            <person name="Fujita T."/>
            <person name="Gramzow L."/>
            <person name="Gutensohn M."/>
            <person name="Harholt J."/>
            <person name="Hattori M."/>
            <person name="Heyl A."/>
            <person name="Hirai T."/>
            <person name="Hiwatashi Y."/>
            <person name="Ishikawa M."/>
            <person name="Iwata M."/>
            <person name="Karol K.G."/>
            <person name="Koehler B."/>
            <person name="Kolukisaoglu U."/>
            <person name="Kubo M."/>
            <person name="Kurata T."/>
            <person name="Lalonde S."/>
            <person name="Li K."/>
            <person name="Li Y."/>
            <person name="Litt A."/>
            <person name="Lyons E."/>
            <person name="Manning G."/>
            <person name="Maruyama T."/>
            <person name="Michael T.P."/>
            <person name="Mikami K."/>
            <person name="Miyazaki S."/>
            <person name="Morinaga S."/>
            <person name="Murata T."/>
            <person name="Mueller-Roeber B."/>
            <person name="Nelson D.R."/>
            <person name="Obara M."/>
            <person name="Oguri Y."/>
            <person name="Olmstead R.G."/>
            <person name="Onodera N."/>
            <person name="Petersen B.L."/>
            <person name="Pils B."/>
            <person name="Prigge M."/>
            <person name="Rensing S.A."/>
            <person name="Riano-Pachon D.M."/>
            <person name="Roberts A.W."/>
            <person name="Sato Y."/>
            <person name="Scheller H.V."/>
            <person name="Schulz B."/>
            <person name="Schulz C."/>
            <person name="Shakirov E.V."/>
            <person name="Shibagaki N."/>
            <person name="Shinohara N."/>
            <person name="Shippen D.E."/>
            <person name="Soerensen I."/>
            <person name="Sotooka R."/>
            <person name="Sugimoto N."/>
            <person name="Sugita M."/>
            <person name="Sumikawa N."/>
            <person name="Tanurdzic M."/>
            <person name="Theissen G."/>
            <person name="Ulvskov P."/>
            <person name="Wakazuki S."/>
            <person name="Weng J.K."/>
            <person name="Willats W.W."/>
            <person name="Wipf D."/>
            <person name="Wolf P.G."/>
            <person name="Yang L."/>
            <person name="Zimmer A.D."/>
            <person name="Zhu Q."/>
            <person name="Mitros T."/>
            <person name="Hellsten U."/>
            <person name="Loque D."/>
            <person name="Otillar R."/>
            <person name="Salamov A."/>
            <person name="Schmutz J."/>
            <person name="Shapiro H."/>
            <person name="Lindquist E."/>
            <person name="Lucas S."/>
            <person name="Rokhsar D."/>
            <person name="Grigoriev I.V."/>
        </authorList>
    </citation>
    <scope>NUCLEOTIDE SEQUENCE [LARGE SCALE GENOMIC DNA]</scope>
</reference>
<dbReference type="HOGENOM" id="CLU_1470586_0_0_1"/>
<dbReference type="Gramene" id="EFJ28775">
    <property type="protein sequence ID" value="EFJ28775"/>
    <property type="gene ID" value="SELMODRAFT_411385"/>
</dbReference>
<evidence type="ECO:0000313" key="2">
    <source>
        <dbReference type="Proteomes" id="UP000001514"/>
    </source>
</evidence>
<dbReference type="EMBL" id="GL377579">
    <property type="protein sequence ID" value="EFJ28775.1"/>
    <property type="molecule type" value="Genomic_DNA"/>
</dbReference>
<evidence type="ECO:0000313" key="1">
    <source>
        <dbReference type="EMBL" id="EFJ28775.1"/>
    </source>
</evidence>
<organism evidence="2">
    <name type="scientific">Selaginella moellendorffii</name>
    <name type="common">Spikemoss</name>
    <dbReference type="NCBI Taxonomy" id="88036"/>
    <lineage>
        <taxon>Eukaryota</taxon>
        <taxon>Viridiplantae</taxon>
        <taxon>Streptophyta</taxon>
        <taxon>Embryophyta</taxon>
        <taxon>Tracheophyta</taxon>
        <taxon>Lycopodiopsida</taxon>
        <taxon>Selaginellales</taxon>
        <taxon>Selaginellaceae</taxon>
        <taxon>Selaginella</taxon>
    </lineage>
</organism>
<dbReference type="Proteomes" id="UP000001514">
    <property type="component" value="Unassembled WGS sequence"/>
</dbReference>
<name>D8RHG8_SELML</name>
<dbReference type="KEGG" id="smo:SELMODRAFT_411385"/>